<evidence type="ECO:0008006" key="3">
    <source>
        <dbReference type="Google" id="ProtNLM"/>
    </source>
</evidence>
<sequence>MSPKYREKIRWGAEKLGISESELVRRAIDSYIASLGFFEKINSDAR</sequence>
<dbReference type="AlphaFoldDB" id="A0A0A7GGY0"/>
<dbReference type="STRING" id="565033.GACE_1164"/>
<organism evidence="1 2">
    <name type="scientific">Geoglobus acetivorans</name>
    <dbReference type="NCBI Taxonomy" id="565033"/>
    <lineage>
        <taxon>Archaea</taxon>
        <taxon>Methanobacteriati</taxon>
        <taxon>Methanobacteriota</taxon>
        <taxon>Archaeoglobi</taxon>
        <taxon>Archaeoglobales</taxon>
        <taxon>Archaeoglobaceae</taxon>
        <taxon>Geoglobus</taxon>
    </lineage>
</organism>
<dbReference type="Proteomes" id="UP000030624">
    <property type="component" value="Chromosome"/>
</dbReference>
<proteinExistence type="predicted"/>
<accession>A0A0A7GGY0</accession>
<name>A0A0A7GGY0_GEOAI</name>
<evidence type="ECO:0000313" key="2">
    <source>
        <dbReference type="Proteomes" id="UP000030624"/>
    </source>
</evidence>
<dbReference type="HOGENOM" id="CLU_3178425_0_0_2"/>
<evidence type="ECO:0000313" key="1">
    <source>
        <dbReference type="EMBL" id="AIY90206.1"/>
    </source>
</evidence>
<dbReference type="KEGG" id="gac:GACE_1164"/>
<reference evidence="1 2" key="1">
    <citation type="journal article" date="2015" name="Appl. Environ. Microbiol.">
        <title>The Geoglobus acetivorans genome: Fe(III) reduction, acetate utilization, autotrophic growth, and degradation of aromatic compounds in a hyperthermophilic archaeon.</title>
        <authorList>
            <person name="Mardanov A.V."/>
            <person name="Slododkina G.B."/>
            <person name="Slobodkin A.I."/>
            <person name="Beletsky A.V."/>
            <person name="Gavrilov S.N."/>
            <person name="Kublanov I.V."/>
            <person name="Bonch-Osmolovskaya E.A."/>
            <person name="Skryabin K.G."/>
            <person name="Ravin N.V."/>
        </authorList>
    </citation>
    <scope>NUCLEOTIDE SEQUENCE [LARGE SCALE GENOMIC DNA]</scope>
    <source>
        <strain evidence="1 2">SBH6</strain>
    </source>
</reference>
<protein>
    <recommendedName>
        <fullName evidence="3">Ribbon-helix-helix protein CopG domain-containing protein</fullName>
    </recommendedName>
</protein>
<gene>
    <name evidence="1" type="ORF">GACE_1164</name>
</gene>
<dbReference type="EMBL" id="CP009552">
    <property type="protein sequence ID" value="AIY90206.1"/>
    <property type="molecule type" value="Genomic_DNA"/>
</dbReference>